<accession>A0A6A6Z907</accession>
<sequence>MASLARDNVCLYVSLSLNPVSSTTNPSHSMFPFSTSLNTSLRSFRAWPFYSNPICLPTTATPFARQTLVSHYLRDPLFLEHHHRHIIVDIVNGIMDFLTRVPPVTATSSSLPARKVHDFHDFHGFHSLHQVQLRGMLLTSAARARPKDDVRSPRRRAVGPRPVYGPTDVHSL</sequence>
<dbReference type="AlphaFoldDB" id="A0A6A6Z907"/>
<organism evidence="2">
    <name type="scientific">Mytilinidion resinicola</name>
    <dbReference type="NCBI Taxonomy" id="574789"/>
    <lineage>
        <taxon>Eukaryota</taxon>
        <taxon>Fungi</taxon>
        <taxon>Dikarya</taxon>
        <taxon>Ascomycota</taxon>
        <taxon>Pezizomycotina</taxon>
        <taxon>Dothideomycetes</taxon>
        <taxon>Pleosporomycetidae</taxon>
        <taxon>Mytilinidiales</taxon>
        <taxon>Mytilinidiaceae</taxon>
        <taxon>Mytilinidion</taxon>
    </lineage>
</organism>
<protein>
    <submittedName>
        <fullName evidence="2 4">Uncharacterized protein</fullName>
    </submittedName>
</protein>
<keyword evidence="3" id="KW-1185">Reference proteome</keyword>
<dbReference type="Proteomes" id="UP000504636">
    <property type="component" value="Unplaced"/>
</dbReference>
<proteinExistence type="predicted"/>
<feature type="region of interest" description="Disordered" evidence="1">
    <location>
        <begin position="142"/>
        <end position="172"/>
    </location>
</feature>
<evidence type="ECO:0000313" key="2">
    <source>
        <dbReference type="EMBL" id="KAF2817213.1"/>
    </source>
</evidence>
<gene>
    <name evidence="2 4" type="ORF">BDZ99DRAFT_11213</name>
</gene>
<reference evidence="4" key="2">
    <citation type="submission" date="2020-04" db="EMBL/GenBank/DDBJ databases">
        <authorList>
            <consortium name="NCBI Genome Project"/>
        </authorList>
    </citation>
    <scope>NUCLEOTIDE SEQUENCE</scope>
    <source>
        <strain evidence="4">CBS 304.34</strain>
    </source>
</reference>
<evidence type="ECO:0000313" key="3">
    <source>
        <dbReference type="Proteomes" id="UP000504636"/>
    </source>
</evidence>
<evidence type="ECO:0000313" key="4">
    <source>
        <dbReference type="RefSeq" id="XP_033584177.1"/>
    </source>
</evidence>
<name>A0A6A6Z907_9PEZI</name>
<dbReference type="GeneID" id="54453316"/>
<evidence type="ECO:0000256" key="1">
    <source>
        <dbReference type="SAM" id="MobiDB-lite"/>
    </source>
</evidence>
<reference evidence="4" key="3">
    <citation type="submission" date="2025-04" db="UniProtKB">
        <authorList>
            <consortium name="RefSeq"/>
        </authorList>
    </citation>
    <scope>IDENTIFICATION</scope>
    <source>
        <strain evidence="4">CBS 304.34</strain>
    </source>
</reference>
<dbReference type="EMBL" id="MU003692">
    <property type="protein sequence ID" value="KAF2817213.1"/>
    <property type="molecule type" value="Genomic_DNA"/>
</dbReference>
<reference evidence="2 4" key="1">
    <citation type="journal article" date="2020" name="Stud. Mycol.">
        <title>101 Dothideomycetes genomes: a test case for predicting lifestyles and emergence of pathogens.</title>
        <authorList>
            <person name="Haridas S."/>
            <person name="Albert R."/>
            <person name="Binder M."/>
            <person name="Bloem J."/>
            <person name="Labutti K."/>
            <person name="Salamov A."/>
            <person name="Andreopoulos B."/>
            <person name="Baker S."/>
            <person name="Barry K."/>
            <person name="Bills G."/>
            <person name="Bluhm B."/>
            <person name="Cannon C."/>
            <person name="Castanera R."/>
            <person name="Culley D."/>
            <person name="Daum C."/>
            <person name="Ezra D."/>
            <person name="Gonzalez J."/>
            <person name="Henrissat B."/>
            <person name="Kuo A."/>
            <person name="Liang C."/>
            <person name="Lipzen A."/>
            <person name="Lutzoni F."/>
            <person name="Magnuson J."/>
            <person name="Mondo S."/>
            <person name="Nolan M."/>
            <person name="Ohm R."/>
            <person name="Pangilinan J."/>
            <person name="Park H.-J."/>
            <person name="Ramirez L."/>
            <person name="Alfaro M."/>
            <person name="Sun H."/>
            <person name="Tritt A."/>
            <person name="Yoshinaga Y."/>
            <person name="Zwiers L.-H."/>
            <person name="Turgeon B."/>
            <person name="Goodwin S."/>
            <person name="Spatafora J."/>
            <person name="Crous P."/>
            <person name="Grigoriev I."/>
        </authorList>
    </citation>
    <scope>NUCLEOTIDE SEQUENCE</scope>
    <source>
        <strain evidence="2 4">CBS 304.34</strain>
    </source>
</reference>
<dbReference type="RefSeq" id="XP_033584177.1">
    <property type="nucleotide sequence ID" value="XM_033712423.1"/>
</dbReference>